<gene>
    <name evidence="4" type="ORF">V4F39_04600</name>
</gene>
<reference evidence="4 5" key="1">
    <citation type="submission" date="2024-02" db="EMBL/GenBank/DDBJ databases">
        <title>Genome sequence of Aquincola sp. MAHUQ-54.</title>
        <authorList>
            <person name="Huq M.A."/>
        </authorList>
    </citation>
    <scope>NUCLEOTIDE SEQUENCE [LARGE SCALE GENOMIC DNA]</scope>
    <source>
        <strain evidence="4 5">MAHUQ-54</strain>
    </source>
</reference>
<evidence type="ECO:0000313" key="5">
    <source>
        <dbReference type="Proteomes" id="UP001336250"/>
    </source>
</evidence>
<dbReference type="InterPro" id="IPR036291">
    <property type="entry name" value="NAD(P)-bd_dom_sf"/>
</dbReference>
<evidence type="ECO:0000313" key="4">
    <source>
        <dbReference type="EMBL" id="MEF7613182.1"/>
    </source>
</evidence>
<comment type="caution">
    <text evidence="4">The sequence shown here is derived from an EMBL/GenBank/DDBJ whole genome shotgun (WGS) entry which is preliminary data.</text>
</comment>
<comment type="similarity">
    <text evidence="1 3">Belongs to the short-chain dehydrogenases/reductases (SDR) family.</text>
</comment>
<dbReference type="PANTHER" id="PTHR44196">
    <property type="entry name" value="DEHYDROGENASE/REDUCTASE SDR FAMILY MEMBER 7B"/>
    <property type="match status" value="1"/>
</dbReference>
<dbReference type="GO" id="GO:0016491">
    <property type="term" value="F:oxidoreductase activity"/>
    <property type="evidence" value="ECO:0007669"/>
    <property type="project" value="UniProtKB-KW"/>
</dbReference>
<dbReference type="Proteomes" id="UP001336250">
    <property type="component" value="Unassembled WGS sequence"/>
</dbReference>
<sequence length="234" mass="24077">MDIRHATLLVTGANRGLGLAFARAALAAGARKVYAAARDSASVTLAGVEPLQLDVTNPQHAEEAARRCGDVTLLINNAGIARGSSLLAAGGPEALREELETNCFGPLSLSRAFAPVLAAHGGGAIVNMLSVLSWVNLPGGSTYCTSKSAAWGLTNGLRNELRAQGTLVVGVHVGFMDTDLVRHVEAPKASPDDVAAQVFAAVEAGREEVLADALSRQVKHGLAAEPGVYLRPAG</sequence>
<dbReference type="GO" id="GO:0016020">
    <property type="term" value="C:membrane"/>
    <property type="evidence" value="ECO:0007669"/>
    <property type="project" value="TreeGrafter"/>
</dbReference>
<dbReference type="PANTHER" id="PTHR44196:SF1">
    <property type="entry name" value="DEHYDROGENASE_REDUCTASE SDR FAMILY MEMBER 7B"/>
    <property type="match status" value="1"/>
</dbReference>
<keyword evidence="5" id="KW-1185">Reference proteome</keyword>
<dbReference type="AlphaFoldDB" id="A0AAW9QCM0"/>
<dbReference type="Pfam" id="PF00106">
    <property type="entry name" value="adh_short"/>
    <property type="match status" value="1"/>
</dbReference>
<evidence type="ECO:0000256" key="2">
    <source>
        <dbReference type="ARBA" id="ARBA00023002"/>
    </source>
</evidence>
<dbReference type="PROSITE" id="PS00061">
    <property type="entry name" value="ADH_SHORT"/>
    <property type="match status" value="1"/>
</dbReference>
<dbReference type="EMBL" id="JAZIBG010000014">
    <property type="protein sequence ID" value="MEF7613182.1"/>
    <property type="molecule type" value="Genomic_DNA"/>
</dbReference>
<keyword evidence="2" id="KW-0560">Oxidoreductase</keyword>
<dbReference type="PRINTS" id="PR00081">
    <property type="entry name" value="GDHRDH"/>
</dbReference>
<dbReference type="NCBIfam" id="NF006119">
    <property type="entry name" value="PRK08264.1-5"/>
    <property type="match status" value="1"/>
</dbReference>
<dbReference type="NCBIfam" id="NF006117">
    <property type="entry name" value="PRK08264.1-3"/>
    <property type="match status" value="1"/>
</dbReference>
<organism evidence="4 5">
    <name type="scientific">Aquincola agrisoli</name>
    <dbReference type="NCBI Taxonomy" id="3119538"/>
    <lineage>
        <taxon>Bacteria</taxon>
        <taxon>Pseudomonadati</taxon>
        <taxon>Pseudomonadota</taxon>
        <taxon>Betaproteobacteria</taxon>
        <taxon>Burkholderiales</taxon>
        <taxon>Sphaerotilaceae</taxon>
        <taxon>Aquincola</taxon>
    </lineage>
</organism>
<dbReference type="InterPro" id="IPR002347">
    <property type="entry name" value="SDR_fam"/>
</dbReference>
<dbReference type="SUPFAM" id="SSF51735">
    <property type="entry name" value="NAD(P)-binding Rossmann-fold domains"/>
    <property type="match status" value="1"/>
</dbReference>
<evidence type="ECO:0000256" key="3">
    <source>
        <dbReference type="RuleBase" id="RU000363"/>
    </source>
</evidence>
<name>A0AAW9QCM0_9BURK</name>
<dbReference type="InterPro" id="IPR020904">
    <property type="entry name" value="Sc_DH/Rdtase_CS"/>
</dbReference>
<protein>
    <submittedName>
        <fullName evidence="4">SDR family oxidoreductase</fullName>
    </submittedName>
</protein>
<proteinExistence type="inferred from homology"/>
<evidence type="ECO:0000256" key="1">
    <source>
        <dbReference type="ARBA" id="ARBA00006484"/>
    </source>
</evidence>
<dbReference type="RefSeq" id="WP_332288129.1">
    <property type="nucleotide sequence ID" value="NZ_JAZIBG010000014.1"/>
</dbReference>
<dbReference type="Gene3D" id="3.40.50.720">
    <property type="entry name" value="NAD(P)-binding Rossmann-like Domain"/>
    <property type="match status" value="1"/>
</dbReference>
<dbReference type="PRINTS" id="PR00080">
    <property type="entry name" value="SDRFAMILY"/>
</dbReference>
<accession>A0AAW9QCM0</accession>